<dbReference type="AlphaFoldDB" id="A0A498QG20"/>
<evidence type="ECO:0000313" key="2">
    <source>
        <dbReference type="Proteomes" id="UP000267289"/>
    </source>
</evidence>
<keyword evidence="2" id="KW-1185">Reference proteome</keyword>
<protein>
    <submittedName>
        <fullName evidence="1">Uncharacterized protein</fullName>
    </submittedName>
</protein>
<evidence type="ECO:0000313" key="1">
    <source>
        <dbReference type="EMBL" id="VBA43704.1"/>
    </source>
</evidence>
<dbReference type="Proteomes" id="UP000267289">
    <property type="component" value="Unassembled WGS sequence"/>
</dbReference>
<dbReference type="RefSeq" id="WP_279637744.1">
    <property type="nucleotide sequence ID" value="NZ_UPHQ01000249.1"/>
</dbReference>
<name>A0A498QG20_9MYCO</name>
<sequence length="44" mass="4706">MPDDSHGDVVLGARPVGQSVPDPCSLSELRVAVVGQERARECSW</sequence>
<gene>
    <name evidence="1" type="ORF">LAUMK13_04657</name>
</gene>
<organism evidence="1 2">
    <name type="scientific">Mycobacterium innocens</name>
    <dbReference type="NCBI Taxonomy" id="2341083"/>
    <lineage>
        <taxon>Bacteria</taxon>
        <taxon>Bacillati</taxon>
        <taxon>Actinomycetota</taxon>
        <taxon>Actinomycetes</taxon>
        <taxon>Mycobacteriales</taxon>
        <taxon>Mycobacteriaceae</taxon>
        <taxon>Mycobacterium</taxon>
    </lineage>
</organism>
<accession>A0A498QG20</accession>
<dbReference type="EMBL" id="UPHQ01000249">
    <property type="protein sequence ID" value="VBA43704.1"/>
    <property type="molecule type" value="Genomic_DNA"/>
</dbReference>
<proteinExistence type="predicted"/>
<reference evidence="1 2" key="1">
    <citation type="submission" date="2018-09" db="EMBL/GenBank/DDBJ databases">
        <authorList>
            <person name="Tagini F."/>
        </authorList>
    </citation>
    <scope>NUCLEOTIDE SEQUENCE [LARGE SCALE GENOMIC DNA]</scope>
    <source>
        <strain evidence="1 2">MK13</strain>
    </source>
</reference>